<keyword evidence="1" id="KW-0812">Transmembrane</keyword>
<keyword evidence="1" id="KW-1133">Transmembrane helix</keyword>
<dbReference type="AlphaFoldDB" id="A0A410WTR1"/>
<protein>
    <submittedName>
        <fullName evidence="3">Uncharacterized protein</fullName>
    </submittedName>
</protein>
<evidence type="ECO:0000313" key="5">
    <source>
        <dbReference type="Proteomes" id="UP001527202"/>
    </source>
</evidence>
<keyword evidence="1" id="KW-0472">Membrane</keyword>
<dbReference type="EMBL" id="JAMDMJ010000039">
    <property type="protein sequence ID" value="MCY9599029.1"/>
    <property type="molecule type" value="Genomic_DNA"/>
</dbReference>
<gene>
    <name evidence="2" type="ORF">M5X16_25050</name>
    <name evidence="3" type="ORF">PC41400_08610</name>
</gene>
<dbReference type="RefSeq" id="WP_042228952.1">
    <property type="nucleotide sequence ID" value="NZ_CP026520.1"/>
</dbReference>
<evidence type="ECO:0000256" key="1">
    <source>
        <dbReference type="SAM" id="Phobius"/>
    </source>
</evidence>
<dbReference type="OrthoDB" id="2619264at2"/>
<keyword evidence="5" id="KW-1185">Reference proteome</keyword>
<evidence type="ECO:0000313" key="2">
    <source>
        <dbReference type="EMBL" id="MCY9599029.1"/>
    </source>
</evidence>
<dbReference type="Proteomes" id="UP000288943">
    <property type="component" value="Chromosome"/>
</dbReference>
<sequence length="91" mass="10441">MKGFKNVIFMSLALGMLLYSVPQLDIGGGFTLPTVFGALWICFALLIIAAHLHELLGVDEETRQEIVRVKRMKRWRMEQRLQGKKILGLRK</sequence>
<dbReference type="KEGG" id="pchi:PC41400_08610"/>
<name>A0A410WTR1_9BACL</name>
<evidence type="ECO:0000313" key="4">
    <source>
        <dbReference type="Proteomes" id="UP000288943"/>
    </source>
</evidence>
<dbReference type="EMBL" id="CP026520">
    <property type="protein sequence ID" value="QAV17720.1"/>
    <property type="molecule type" value="Genomic_DNA"/>
</dbReference>
<accession>A0A410WTR1</accession>
<reference evidence="3 4" key="1">
    <citation type="submission" date="2018-01" db="EMBL/GenBank/DDBJ databases">
        <title>The whole genome sequencing and assembly of Paenibacillus chitinolyticus KCCM 41400 strain.</title>
        <authorList>
            <person name="Kim J.-Y."/>
            <person name="Park M.-K."/>
            <person name="Lee Y.-J."/>
            <person name="Yi H."/>
            <person name="Bahn Y.-S."/>
            <person name="Kim J.F."/>
            <person name="Lee D.-W."/>
        </authorList>
    </citation>
    <scope>NUCLEOTIDE SEQUENCE [LARGE SCALE GENOMIC DNA]</scope>
    <source>
        <strain evidence="3 4">KCCM 41400</strain>
    </source>
</reference>
<organism evidence="3 4">
    <name type="scientific">Paenibacillus chitinolyticus</name>
    <dbReference type="NCBI Taxonomy" id="79263"/>
    <lineage>
        <taxon>Bacteria</taxon>
        <taxon>Bacillati</taxon>
        <taxon>Bacillota</taxon>
        <taxon>Bacilli</taxon>
        <taxon>Bacillales</taxon>
        <taxon>Paenibacillaceae</taxon>
        <taxon>Paenibacillus</taxon>
    </lineage>
</organism>
<feature type="transmembrane region" description="Helical" evidence="1">
    <location>
        <begin position="32"/>
        <end position="53"/>
    </location>
</feature>
<dbReference type="Proteomes" id="UP001527202">
    <property type="component" value="Unassembled WGS sequence"/>
</dbReference>
<dbReference type="GeneID" id="95374871"/>
<reference evidence="2 5" key="2">
    <citation type="submission" date="2022-05" db="EMBL/GenBank/DDBJ databases">
        <title>Genome Sequencing of Bee-Associated Microbes.</title>
        <authorList>
            <person name="Dunlap C."/>
        </authorList>
    </citation>
    <scope>NUCLEOTIDE SEQUENCE [LARGE SCALE GENOMIC DNA]</scope>
    <source>
        <strain evidence="2 5">NRRL B-23120</strain>
    </source>
</reference>
<proteinExistence type="predicted"/>
<evidence type="ECO:0000313" key="3">
    <source>
        <dbReference type="EMBL" id="QAV17720.1"/>
    </source>
</evidence>